<keyword evidence="1" id="KW-0732">Signal</keyword>
<accession>A0AB39P6A8</accession>
<evidence type="ECO:0008006" key="3">
    <source>
        <dbReference type="Google" id="ProtNLM"/>
    </source>
</evidence>
<reference evidence="2" key="1">
    <citation type="submission" date="2024-07" db="EMBL/GenBank/DDBJ databases">
        <authorList>
            <person name="Yu S.T."/>
        </authorList>
    </citation>
    <scope>NUCLEOTIDE SEQUENCE</scope>
    <source>
        <strain evidence="2">R21</strain>
    </source>
</reference>
<gene>
    <name evidence="2" type="ORF">AB5J56_11800</name>
</gene>
<organism evidence="2">
    <name type="scientific">Streptomyces sp. R21</name>
    <dbReference type="NCBI Taxonomy" id="3238627"/>
    <lineage>
        <taxon>Bacteria</taxon>
        <taxon>Bacillati</taxon>
        <taxon>Actinomycetota</taxon>
        <taxon>Actinomycetes</taxon>
        <taxon>Kitasatosporales</taxon>
        <taxon>Streptomycetaceae</taxon>
        <taxon>Streptomyces</taxon>
    </lineage>
</organism>
<feature type="chain" id="PRO_5044256945" description="Secreted protein" evidence="1">
    <location>
        <begin position="26"/>
        <end position="131"/>
    </location>
</feature>
<dbReference type="RefSeq" id="WP_369232650.1">
    <property type="nucleotide sequence ID" value="NZ_CP163435.1"/>
</dbReference>
<name>A0AB39P6A8_9ACTN</name>
<dbReference type="AlphaFoldDB" id="A0AB39P6A8"/>
<feature type="signal peptide" evidence="1">
    <location>
        <begin position="1"/>
        <end position="25"/>
    </location>
</feature>
<sequence length="131" mass="13514">MVRSTTVRFVLATLSAVLLALQLFAPTASFGSAHSTTHASGAKVTGTAAVAKRADEIVTCGGLEHSAAPTGPLRTRDRHRVAADSAPEPPARVLLVYDTTVSAPTGTDGTTHHLSRSSTAHSPAALQVFRC</sequence>
<evidence type="ECO:0000313" key="2">
    <source>
        <dbReference type="EMBL" id="XDQ25326.1"/>
    </source>
</evidence>
<evidence type="ECO:0000256" key="1">
    <source>
        <dbReference type="SAM" id="SignalP"/>
    </source>
</evidence>
<dbReference type="EMBL" id="CP163435">
    <property type="protein sequence ID" value="XDQ25326.1"/>
    <property type="molecule type" value="Genomic_DNA"/>
</dbReference>
<protein>
    <recommendedName>
        <fullName evidence="3">Secreted protein</fullName>
    </recommendedName>
</protein>
<proteinExistence type="predicted"/>